<proteinExistence type="predicted"/>
<reference evidence="1 2" key="1">
    <citation type="journal article" date="2021" name="Elife">
        <title>Chloroplast acquisition without the gene transfer in kleptoplastic sea slugs, Plakobranchus ocellatus.</title>
        <authorList>
            <person name="Maeda T."/>
            <person name="Takahashi S."/>
            <person name="Yoshida T."/>
            <person name="Shimamura S."/>
            <person name="Takaki Y."/>
            <person name="Nagai Y."/>
            <person name="Toyoda A."/>
            <person name="Suzuki Y."/>
            <person name="Arimoto A."/>
            <person name="Ishii H."/>
            <person name="Satoh N."/>
            <person name="Nishiyama T."/>
            <person name="Hasebe M."/>
            <person name="Maruyama T."/>
            <person name="Minagawa J."/>
            <person name="Obokata J."/>
            <person name="Shigenobu S."/>
        </authorList>
    </citation>
    <scope>NUCLEOTIDE SEQUENCE [LARGE SCALE GENOMIC DNA]</scope>
</reference>
<evidence type="ECO:0008006" key="3">
    <source>
        <dbReference type="Google" id="ProtNLM"/>
    </source>
</evidence>
<comment type="caution">
    <text evidence="1">The sequence shown here is derived from an EMBL/GenBank/DDBJ whole genome shotgun (WGS) entry which is preliminary data.</text>
</comment>
<dbReference type="EMBL" id="BLXT01007988">
    <property type="protein sequence ID" value="GFO45086.1"/>
    <property type="molecule type" value="Genomic_DNA"/>
</dbReference>
<accession>A0AAV4DMA8</accession>
<gene>
    <name evidence="1" type="ORF">PoB_007159100</name>
</gene>
<organism evidence="1 2">
    <name type="scientific">Plakobranchus ocellatus</name>
    <dbReference type="NCBI Taxonomy" id="259542"/>
    <lineage>
        <taxon>Eukaryota</taxon>
        <taxon>Metazoa</taxon>
        <taxon>Spiralia</taxon>
        <taxon>Lophotrochozoa</taxon>
        <taxon>Mollusca</taxon>
        <taxon>Gastropoda</taxon>
        <taxon>Heterobranchia</taxon>
        <taxon>Euthyneura</taxon>
        <taxon>Panpulmonata</taxon>
        <taxon>Sacoglossa</taxon>
        <taxon>Placobranchoidea</taxon>
        <taxon>Plakobranchidae</taxon>
        <taxon>Plakobranchus</taxon>
    </lineage>
</organism>
<evidence type="ECO:0000313" key="2">
    <source>
        <dbReference type="Proteomes" id="UP000735302"/>
    </source>
</evidence>
<dbReference type="Proteomes" id="UP000735302">
    <property type="component" value="Unassembled WGS sequence"/>
</dbReference>
<sequence>MSECFNFAPGTSFSSSTTACDMVKRLREDTDRKRSSKVMTYIRFIRQQSNWFVPQKEFITSPLKRLPHILSLEFKVFRLCSPQSVPPA</sequence>
<protein>
    <recommendedName>
        <fullName evidence="3">DH domain-containing protein</fullName>
    </recommendedName>
</protein>
<evidence type="ECO:0000313" key="1">
    <source>
        <dbReference type="EMBL" id="GFO45086.1"/>
    </source>
</evidence>
<keyword evidence="2" id="KW-1185">Reference proteome</keyword>
<dbReference type="AlphaFoldDB" id="A0AAV4DMA8"/>
<name>A0AAV4DMA8_9GAST</name>